<name>A0A9P0LDD4_ACAOB</name>
<organism evidence="1 2">
    <name type="scientific">Acanthoscelides obtectus</name>
    <name type="common">Bean weevil</name>
    <name type="synonym">Bruchus obtectus</name>
    <dbReference type="NCBI Taxonomy" id="200917"/>
    <lineage>
        <taxon>Eukaryota</taxon>
        <taxon>Metazoa</taxon>
        <taxon>Ecdysozoa</taxon>
        <taxon>Arthropoda</taxon>
        <taxon>Hexapoda</taxon>
        <taxon>Insecta</taxon>
        <taxon>Pterygota</taxon>
        <taxon>Neoptera</taxon>
        <taxon>Endopterygota</taxon>
        <taxon>Coleoptera</taxon>
        <taxon>Polyphaga</taxon>
        <taxon>Cucujiformia</taxon>
        <taxon>Chrysomeloidea</taxon>
        <taxon>Chrysomelidae</taxon>
        <taxon>Bruchinae</taxon>
        <taxon>Bruchini</taxon>
        <taxon>Acanthoscelides</taxon>
    </lineage>
</organism>
<comment type="caution">
    <text evidence="1">The sequence shown here is derived from an EMBL/GenBank/DDBJ whole genome shotgun (WGS) entry which is preliminary data.</text>
</comment>
<sequence>MQLVPHYCCTCAQQRSHISLVPHRIQGWRKVQDTSLCFRYSQYACSSLGSCSSLYIPSYSLRIMSVYCSKYL</sequence>
<dbReference type="Proteomes" id="UP001152888">
    <property type="component" value="Unassembled WGS sequence"/>
</dbReference>
<accession>A0A9P0LDD4</accession>
<proteinExistence type="predicted"/>
<gene>
    <name evidence="1" type="ORF">ACAOBT_LOCUS19963</name>
</gene>
<dbReference type="AlphaFoldDB" id="A0A9P0LDD4"/>
<keyword evidence="2" id="KW-1185">Reference proteome</keyword>
<reference evidence="1" key="1">
    <citation type="submission" date="2022-03" db="EMBL/GenBank/DDBJ databases">
        <authorList>
            <person name="Sayadi A."/>
        </authorList>
    </citation>
    <scope>NUCLEOTIDE SEQUENCE</scope>
</reference>
<protein>
    <submittedName>
        <fullName evidence="1">Uncharacterized protein</fullName>
    </submittedName>
</protein>
<evidence type="ECO:0000313" key="1">
    <source>
        <dbReference type="EMBL" id="CAH1990930.1"/>
    </source>
</evidence>
<evidence type="ECO:0000313" key="2">
    <source>
        <dbReference type="Proteomes" id="UP001152888"/>
    </source>
</evidence>
<dbReference type="EMBL" id="CAKOFQ010007101">
    <property type="protein sequence ID" value="CAH1990930.1"/>
    <property type="molecule type" value="Genomic_DNA"/>
</dbReference>